<evidence type="ECO:0000256" key="1">
    <source>
        <dbReference type="ARBA" id="ARBA00022679"/>
    </source>
</evidence>
<keyword evidence="5" id="KW-1185">Reference proteome</keyword>
<dbReference type="PANTHER" id="PTHR11139:SF71">
    <property type="entry name" value="SERINE_THREONINE-PROTEIN KINASE SMG1"/>
    <property type="match status" value="1"/>
</dbReference>
<feature type="domain" description="PI3K/PI4K catalytic" evidence="3">
    <location>
        <begin position="1"/>
        <end position="287"/>
    </location>
</feature>
<dbReference type="InterPro" id="IPR036940">
    <property type="entry name" value="PI3/4_kinase_cat_sf"/>
</dbReference>
<proteinExistence type="predicted"/>
<dbReference type="SMART" id="SM00146">
    <property type="entry name" value="PI3Kc"/>
    <property type="match status" value="1"/>
</dbReference>
<dbReference type="EMBL" id="CP092864">
    <property type="protein sequence ID" value="UYV62498.1"/>
    <property type="molecule type" value="Genomic_DNA"/>
</dbReference>
<keyword evidence="1" id="KW-0808">Transferase</keyword>
<dbReference type="Proteomes" id="UP001235939">
    <property type="component" value="Chromosome 02"/>
</dbReference>
<evidence type="ECO:0000313" key="4">
    <source>
        <dbReference type="EMBL" id="UYV62498.1"/>
    </source>
</evidence>
<organism evidence="4 5">
    <name type="scientific">Cordylochernes scorpioides</name>
    <dbReference type="NCBI Taxonomy" id="51811"/>
    <lineage>
        <taxon>Eukaryota</taxon>
        <taxon>Metazoa</taxon>
        <taxon>Ecdysozoa</taxon>
        <taxon>Arthropoda</taxon>
        <taxon>Chelicerata</taxon>
        <taxon>Arachnida</taxon>
        <taxon>Pseudoscorpiones</taxon>
        <taxon>Cheliferoidea</taxon>
        <taxon>Chernetidae</taxon>
        <taxon>Cordylochernes</taxon>
    </lineage>
</organism>
<dbReference type="InterPro" id="IPR011009">
    <property type="entry name" value="Kinase-like_dom_sf"/>
</dbReference>
<dbReference type="PROSITE" id="PS50290">
    <property type="entry name" value="PI3_4_KINASE_3"/>
    <property type="match status" value="1"/>
</dbReference>
<dbReference type="Gene3D" id="1.10.1070.11">
    <property type="entry name" value="Phosphatidylinositol 3-/4-kinase, catalytic domain"/>
    <property type="match status" value="1"/>
</dbReference>
<dbReference type="InterPro" id="IPR050517">
    <property type="entry name" value="DDR_Repair_Kinase"/>
</dbReference>
<name>A0ABY6K220_9ARAC</name>
<dbReference type="Pfam" id="PF00454">
    <property type="entry name" value="PI3_PI4_kinase"/>
    <property type="match status" value="1"/>
</dbReference>
<evidence type="ECO:0000313" key="5">
    <source>
        <dbReference type="Proteomes" id="UP001235939"/>
    </source>
</evidence>
<dbReference type="PANTHER" id="PTHR11139">
    <property type="entry name" value="ATAXIA TELANGIECTASIA MUTATED ATM -RELATED"/>
    <property type="match status" value="1"/>
</dbReference>
<evidence type="ECO:0000256" key="2">
    <source>
        <dbReference type="ARBA" id="ARBA00022777"/>
    </source>
</evidence>
<evidence type="ECO:0000259" key="3">
    <source>
        <dbReference type="PROSITE" id="PS50290"/>
    </source>
</evidence>
<dbReference type="InterPro" id="IPR018936">
    <property type="entry name" value="PI3/4_kinase_CS"/>
</dbReference>
<keyword evidence="2" id="KW-0418">Kinase</keyword>
<gene>
    <name evidence="4" type="ORF">LAZ67_2000848</name>
</gene>
<dbReference type="PROSITE" id="PS00916">
    <property type="entry name" value="PI3_4_KINASE_2"/>
    <property type="match status" value="1"/>
</dbReference>
<reference evidence="4 5" key="1">
    <citation type="submission" date="2022-01" db="EMBL/GenBank/DDBJ databases">
        <title>A chromosomal length assembly of Cordylochernes scorpioides.</title>
        <authorList>
            <person name="Zeh D."/>
            <person name="Zeh J."/>
        </authorList>
    </citation>
    <scope>NUCLEOTIDE SEQUENCE [LARGE SCALE GENOMIC DNA]</scope>
    <source>
        <strain evidence="4">IN4F17</strain>
        <tissue evidence="4">Whole Body</tissue>
    </source>
</reference>
<accession>A0ABY6K220</accession>
<dbReference type="SUPFAM" id="SSF56112">
    <property type="entry name" value="Protein kinase-like (PK-like)"/>
    <property type="match status" value="1"/>
</dbReference>
<dbReference type="InterPro" id="IPR000403">
    <property type="entry name" value="PI3/4_kinase_cat_dom"/>
</dbReference>
<protein>
    <submittedName>
        <fullName evidence="4">SMG1</fullName>
    </submittedName>
</protein>
<sequence>MGGSSHATVWALQTLAAARGPCEVHPGRTCPSPIRALLQQAHSPPEREAMSREGFNSRLLLWPGCHQHGEPQRMAALSAAPGAEGIDGTNSAGSPGQVITPHKHVQQVLTALCRELWCSSTSGPEWWNMTQTYSRSTAVLSIVGYIIGLGDRHLDNVLVDLSTGEVIHIDYNVCFEKGKNLRVPEKVPFRMTPNIETALGLTGVEGIFRVSCETVLKVMRRGRETLLTLLEAFVYDPLVEWTTAGGETGFTGAIYGGTGGPLLPRQTMESQVVFRLFGVRLAEMRAAWLKSNSLQHSESRTGVYPGSICSPPCWRTSLTPSKSQQMFHLTPWLYNVLFRCVEAETRLQQCGPEPPSLNAVHAAFAVYVSLKNYIADMNNKLLAVGVTEVCHPLSHPACVFWQTLEFQHHEGIPDISVVTSVTSDTRSNLSHFIQGQFWGLLPFKIQ</sequence>